<feature type="non-terminal residue" evidence="1">
    <location>
        <position position="1"/>
    </location>
</feature>
<reference evidence="1 2" key="1">
    <citation type="journal article" date="2010" name="Science">
        <title>Genomic comparison of the ants Camponotus floridanus and Harpegnathos saltator.</title>
        <authorList>
            <person name="Bonasio R."/>
            <person name="Zhang G."/>
            <person name="Ye C."/>
            <person name="Mutti N.S."/>
            <person name="Fang X."/>
            <person name="Qin N."/>
            <person name="Donahue G."/>
            <person name="Yang P."/>
            <person name="Li Q."/>
            <person name="Li C."/>
            <person name="Zhang P."/>
            <person name="Huang Z."/>
            <person name="Berger S.L."/>
            <person name="Reinberg D."/>
            <person name="Wang J."/>
            <person name="Liebig J."/>
        </authorList>
    </citation>
    <scope>NUCLEOTIDE SEQUENCE [LARGE SCALE GENOMIC DNA]</scope>
    <source>
        <strain evidence="2">C129</strain>
    </source>
</reference>
<proteinExistence type="predicted"/>
<dbReference type="EMBL" id="GL442730">
    <property type="protein sequence ID" value="EFN63132.1"/>
    <property type="molecule type" value="Genomic_DNA"/>
</dbReference>
<sequence length="84" mass="9948">PTISTRAVARYEGVSQASVCRALKSAHFHPYKITLTQELHVNDEPRRLRYCRWLLNVSEENYYFPKYILFSDECIFHNNGNVNR</sequence>
<name>E2ATV7_CAMFO</name>
<organism evidence="2">
    <name type="scientific">Camponotus floridanus</name>
    <name type="common">Florida carpenter ant</name>
    <dbReference type="NCBI Taxonomy" id="104421"/>
    <lineage>
        <taxon>Eukaryota</taxon>
        <taxon>Metazoa</taxon>
        <taxon>Ecdysozoa</taxon>
        <taxon>Arthropoda</taxon>
        <taxon>Hexapoda</taxon>
        <taxon>Insecta</taxon>
        <taxon>Pterygota</taxon>
        <taxon>Neoptera</taxon>
        <taxon>Endopterygota</taxon>
        <taxon>Hymenoptera</taxon>
        <taxon>Apocrita</taxon>
        <taxon>Aculeata</taxon>
        <taxon>Formicoidea</taxon>
        <taxon>Formicidae</taxon>
        <taxon>Formicinae</taxon>
        <taxon>Camponotus</taxon>
    </lineage>
</organism>
<dbReference type="PANTHER" id="PTHR47326">
    <property type="entry name" value="TRANSPOSABLE ELEMENT TC3 TRANSPOSASE-LIKE PROTEIN"/>
    <property type="match status" value="1"/>
</dbReference>
<evidence type="ECO:0008006" key="3">
    <source>
        <dbReference type="Google" id="ProtNLM"/>
    </source>
</evidence>
<accession>E2ATV7</accession>
<dbReference type="Proteomes" id="UP000000311">
    <property type="component" value="Unassembled WGS sequence"/>
</dbReference>
<feature type="non-terminal residue" evidence="1">
    <location>
        <position position="84"/>
    </location>
</feature>
<keyword evidence="2" id="KW-1185">Reference proteome</keyword>
<evidence type="ECO:0000313" key="1">
    <source>
        <dbReference type="EMBL" id="EFN63132.1"/>
    </source>
</evidence>
<protein>
    <recommendedName>
        <fullName evidence="3">Histone-lysine N-methyltransferase SETMAR</fullName>
    </recommendedName>
</protein>
<dbReference type="AlphaFoldDB" id="E2ATV7"/>
<evidence type="ECO:0000313" key="2">
    <source>
        <dbReference type="Proteomes" id="UP000000311"/>
    </source>
</evidence>
<dbReference type="InParanoid" id="E2ATV7"/>
<gene>
    <name evidence="1" type="ORF">EAG_00095</name>
</gene>
<dbReference type="PANTHER" id="PTHR47326:SF1">
    <property type="entry name" value="HTH PSQ-TYPE DOMAIN-CONTAINING PROTEIN"/>
    <property type="match status" value="1"/>
</dbReference>
<dbReference type="OMA" id="HYWANEN"/>